<dbReference type="RefSeq" id="WP_092862917.1">
    <property type="nucleotide sequence ID" value="NZ_FPCH01000001.1"/>
</dbReference>
<dbReference type="EMBL" id="FPCH01000001">
    <property type="protein sequence ID" value="SFV25828.1"/>
    <property type="molecule type" value="Genomic_DNA"/>
</dbReference>
<organism evidence="4 5">
    <name type="scientific">Hyphomicrobium facile</name>
    <dbReference type="NCBI Taxonomy" id="51670"/>
    <lineage>
        <taxon>Bacteria</taxon>
        <taxon>Pseudomonadati</taxon>
        <taxon>Pseudomonadota</taxon>
        <taxon>Alphaproteobacteria</taxon>
        <taxon>Hyphomicrobiales</taxon>
        <taxon>Hyphomicrobiaceae</taxon>
        <taxon>Hyphomicrobium</taxon>
    </lineage>
</organism>
<dbReference type="EC" id="3.5.3.6" evidence="2"/>
<dbReference type="Gene3D" id="3.75.10.10">
    <property type="entry name" value="L-arginine/glycine Amidinotransferase, Chain A"/>
    <property type="match status" value="1"/>
</dbReference>
<dbReference type="AlphaFoldDB" id="A0A1I7MTV0"/>
<dbReference type="STRING" id="51670.SAMN04488557_0172"/>
<dbReference type="OrthoDB" id="9807502at2"/>
<reference evidence="5" key="1">
    <citation type="submission" date="2016-10" db="EMBL/GenBank/DDBJ databases">
        <authorList>
            <person name="Varghese N."/>
            <person name="Submissions S."/>
        </authorList>
    </citation>
    <scope>NUCLEOTIDE SEQUENCE [LARGE SCALE GENOMIC DNA]</scope>
    <source>
        <strain evidence="5">DSM 1565</strain>
    </source>
</reference>
<evidence type="ECO:0000256" key="2">
    <source>
        <dbReference type="ARBA" id="ARBA00012171"/>
    </source>
</evidence>
<accession>A0A1I7MTV0</accession>
<dbReference type="SUPFAM" id="SSF55909">
    <property type="entry name" value="Pentein"/>
    <property type="match status" value="1"/>
</dbReference>
<protein>
    <recommendedName>
        <fullName evidence="2">arginine deiminase</fullName>
        <ecNumber evidence="2">3.5.3.6</ecNumber>
    </recommendedName>
</protein>
<evidence type="ECO:0000313" key="5">
    <source>
        <dbReference type="Proteomes" id="UP000199423"/>
    </source>
</evidence>
<dbReference type="GO" id="GO:0016990">
    <property type="term" value="F:arginine deiminase activity"/>
    <property type="evidence" value="ECO:0007669"/>
    <property type="project" value="UniProtKB-EC"/>
</dbReference>
<comment type="catalytic activity">
    <reaction evidence="3">
        <text>L-arginine + H2O = L-citrulline + NH4(+)</text>
        <dbReference type="Rhea" id="RHEA:19597"/>
        <dbReference type="ChEBI" id="CHEBI:15377"/>
        <dbReference type="ChEBI" id="CHEBI:28938"/>
        <dbReference type="ChEBI" id="CHEBI:32682"/>
        <dbReference type="ChEBI" id="CHEBI:57743"/>
        <dbReference type="EC" id="3.5.3.6"/>
    </reaction>
</comment>
<keyword evidence="5" id="KW-1185">Reference proteome</keyword>
<dbReference type="Proteomes" id="UP000199423">
    <property type="component" value="Unassembled WGS sequence"/>
</dbReference>
<evidence type="ECO:0000256" key="3">
    <source>
        <dbReference type="ARBA" id="ARBA00049429"/>
    </source>
</evidence>
<gene>
    <name evidence="4" type="ORF">SAMN04488557_0172</name>
</gene>
<dbReference type="GO" id="GO:0019546">
    <property type="term" value="P:L-arginine deiminase pathway"/>
    <property type="evidence" value="ECO:0007669"/>
    <property type="project" value="TreeGrafter"/>
</dbReference>
<dbReference type="Pfam" id="PF19420">
    <property type="entry name" value="DDAH_eukar"/>
    <property type="match status" value="1"/>
</dbReference>
<evidence type="ECO:0000256" key="1">
    <source>
        <dbReference type="ARBA" id="ARBA00005213"/>
    </source>
</evidence>
<dbReference type="PANTHER" id="PTHR47271">
    <property type="entry name" value="ARGININE DEIMINASE"/>
    <property type="match status" value="1"/>
</dbReference>
<comment type="pathway">
    <text evidence="1">Amino-acid degradation; L-arginine degradation via ADI pathway; carbamoyl phosphate from L-arginine: step 1/2.</text>
</comment>
<name>A0A1I7MTV0_9HYPH</name>
<dbReference type="PANTHER" id="PTHR47271:SF2">
    <property type="entry name" value="ARGININE DEIMINASE"/>
    <property type="match status" value="1"/>
</dbReference>
<keyword evidence="4" id="KW-0378">Hydrolase</keyword>
<proteinExistence type="predicted"/>
<evidence type="ECO:0000313" key="4">
    <source>
        <dbReference type="EMBL" id="SFV25828.1"/>
    </source>
</evidence>
<sequence>MSLIAPSVTNKVPWGLDSETGVLRHVLLGKPDYFEWRPVSAVARQTLALGLRFDAQLAMAQHRAMVDVYESAGVTCHWLDARPELKYGVFARDSSVMTPFGAVITMPQTRFRRGDYALTFKFYQEAGIPIWNMSTAGHFEGGDFMVVRPGFVLCGYGGERSEKEGAEQMCEWFRAEGWEAYPVPFPPHFVHLDVSVGFINDKLVAVAPDAHQPWFLDLLKSKGYEILPVSYHDSTQLGTNIVALGNDRVLSTATNKDLNARMRALGIEVYDPDLSMFTLGGGGPHCLCQALKRDPL</sequence>